<comment type="caution">
    <text evidence="2">The sequence shown here is derived from an EMBL/GenBank/DDBJ whole genome shotgun (WGS) entry which is preliminary data.</text>
</comment>
<feature type="transmembrane region" description="Helical" evidence="1">
    <location>
        <begin position="21"/>
        <end position="43"/>
    </location>
</feature>
<accession>A0ABW2EHB5</accession>
<dbReference type="Proteomes" id="UP001596410">
    <property type="component" value="Unassembled WGS sequence"/>
</dbReference>
<keyword evidence="1" id="KW-1133">Transmembrane helix</keyword>
<protein>
    <submittedName>
        <fullName evidence="2">Uncharacterized protein</fullName>
    </submittedName>
</protein>
<proteinExistence type="predicted"/>
<reference evidence="3" key="1">
    <citation type="journal article" date="2019" name="Int. J. Syst. Evol. Microbiol.">
        <title>The Global Catalogue of Microorganisms (GCM) 10K type strain sequencing project: providing services to taxonomists for standard genome sequencing and annotation.</title>
        <authorList>
            <consortium name="The Broad Institute Genomics Platform"/>
            <consortium name="The Broad Institute Genome Sequencing Center for Infectious Disease"/>
            <person name="Wu L."/>
            <person name="Ma J."/>
        </authorList>
    </citation>
    <scope>NUCLEOTIDE SEQUENCE [LARGE SCALE GENOMIC DNA]</scope>
    <source>
        <strain evidence="3">CGMCC 4.1621</strain>
    </source>
</reference>
<keyword evidence="1" id="KW-0472">Membrane</keyword>
<keyword evidence="1" id="KW-0812">Transmembrane</keyword>
<evidence type="ECO:0000256" key="1">
    <source>
        <dbReference type="SAM" id="Phobius"/>
    </source>
</evidence>
<sequence length="100" mass="11175">MSSYYNFNLGADEEKKKKFNIYSLVSLVIFVALFTLMVSGFGYWGFGRVATIFMLLFPLIGVVLAFKGKNLSKWLLILFNLLAFLMMAYILLLALGIGGG</sequence>
<gene>
    <name evidence="2" type="ORF">ACFQIC_07540</name>
</gene>
<keyword evidence="3" id="KW-1185">Reference proteome</keyword>
<feature type="transmembrane region" description="Helical" evidence="1">
    <location>
        <begin position="74"/>
        <end position="97"/>
    </location>
</feature>
<feature type="transmembrane region" description="Helical" evidence="1">
    <location>
        <begin position="49"/>
        <end position="67"/>
    </location>
</feature>
<name>A0ABW2EHB5_9BACI</name>
<dbReference type="RefSeq" id="WP_204710931.1">
    <property type="nucleotide sequence ID" value="NZ_JBHSZV010000017.1"/>
</dbReference>
<evidence type="ECO:0000313" key="2">
    <source>
        <dbReference type="EMBL" id="MFC7061709.1"/>
    </source>
</evidence>
<evidence type="ECO:0000313" key="3">
    <source>
        <dbReference type="Proteomes" id="UP001596410"/>
    </source>
</evidence>
<dbReference type="EMBL" id="JBHSZV010000017">
    <property type="protein sequence ID" value="MFC7061709.1"/>
    <property type="molecule type" value="Genomic_DNA"/>
</dbReference>
<organism evidence="2 3">
    <name type="scientific">Halobacillus seohaensis</name>
    <dbReference type="NCBI Taxonomy" id="447421"/>
    <lineage>
        <taxon>Bacteria</taxon>
        <taxon>Bacillati</taxon>
        <taxon>Bacillota</taxon>
        <taxon>Bacilli</taxon>
        <taxon>Bacillales</taxon>
        <taxon>Bacillaceae</taxon>
        <taxon>Halobacillus</taxon>
    </lineage>
</organism>